<evidence type="ECO:0000256" key="9">
    <source>
        <dbReference type="ARBA" id="ARBA00022989"/>
    </source>
</evidence>
<evidence type="ECO:0000313" key="15">
    <source>
        <dbReference type="EnsemblMetazoa" id="XP_038050092.1"/>
    </source>
</evidence>
<dbReference type="EnsemblMetazoa" id="XM_038194164.1">
    <property type="protein sequence ID" value="XP_038050092.1"/>
    <property type="gene ID" value="LOC119723486"/>
</dbReference>
<protein>
    <recommendedName>
        <fullName evidence="17">Renin receptor</fullName>
    </recommendedName>
</protein>
<evidence type="ECO:0000256" key="6">
    <source>
        <dbReference type="ARBA" id="ARBA00022692"/>
    </source>
</evidence>
<evidence type="ECO:0000256" key="3">
    <source>
        <dbReference type="ARBA" id="ARBA00004373"/>
    </source>
</evidence>
<dbReference type="GO" id="GO:0038023">
    <property type="term" value="F:signaling receptor activity"/>
    <property type="evidence" value="ECO:0007669"/>
    <property type="project" value="InterPro"/>
</dbReference>
<keyword evidence="4" id="KW-1003">Cell membrane</keyword>
<comment type="subcellular location">
    <subcellularLocation>
        <location evidence="2">Cell membrane</location>
        <topology evidence="2">Single-pass type I membrane protein</topology>
    </subcellularLocation>
    <subcellularLocation>
        <location evidence="1">Endoplasmic reticulum membrane</location>
        <topology evidence="1">Single-pass type I membrane protein</topology>
    </subcellularLocation>
    <subcellularLocation>
        <location evidence="3">Vesicle</location>
    </subcellularLocation>
</comment>
<evidence type="ECO:0000256" key="10">
    <source>
        <dbReference type="ARBA" id="ARBA00023136"/>
    </source>
</evidence>
<evidence type="ECO:0008006" key="17">
    <source>
        <dbReference type="Google" id="ProtNLM"/>
    </source>
</evidence>
<feature type="domain" description="Renin receptor N-terminal" evidence="14">
    <location>
        <begin position="27"/>
        <end position="281"/>
    </location>
</feature>
<dbReference type="InterPro" id="IPR012493">
    <property type="entry name" value="Renin_rcpt"/>
</dbReference>
<dbReference type="InterPro" id="IPR057318">
    <property type="entry name" value="RENR_N"/>
</dbReference>
<evidence type="ECO:0000256" key="11">
    <source>
        <dbReference type="ARBA" id="ARBA00023170"/>
    </source>
</evidence>
<feature type="domain" description="Renin receptor-like C-terminal transmembrane spanning segment" evidence="13">
    <location>
        <begin position="288"/>
        <end position="365"/>
    </location>
</feature>
<dbReference type="GO" id="GO:0031982">
    <property type="term" value="C:vesicle"/>
    <property type="evidence" value="ECO:0007669"/>
    <property type="project" value="UniProtKB-SubCell"/>
</dbReference>
<keyword evidence="10 12" id="KW-0472">Membrane</keyword>
<keyword evidence="5" id="KW-0165">Cleavage on pair of basic residues</keyword>
<sequence length="365" mass="40417">MTSKMAAARLRNILFAFYACFCTFVYCEDTLYITHSPSYVEFQKDAGPIDVTEVPDMLSLALGFSSSKELKWTGLAVGDLFRRPRANVFITVETTDDSLSLNLGSDAQLQYLLHGSGVVGLQTLADTLTLMFGDRPLFLELTPEVKGVHVSTEYQSVFKSLPDTLSDVLPLLKGDRSVIADSQLGSLNLTNSADVALLGELQFLREVAHKLRENPELVTDGFPDLYSFTLAGLRVIQSKYGVDSIQAQDAAKLVESFISQFSTEMANLYDGDLLVEVMTSHEEPFVNRQSRSLLQVAATSLPPSQGQIGNKATPYDEDYPVIFNIILWFAIVLALAIYAVAYSLWNLDPGDTIIYRMTSQRMKID</sequence>
<evidence type="ECO:0000256" key="8">
    <source>
        <dbReference type="ARBA" id="ARBA00022824"/>
    </source>
</evidence>
<evidence type="ECO:0000256" key="4">
    <source>
        <dbReference type="ARBA" id="ARBA00022475"/>
    </source>
</evidence>
<evidence type="ECO:0000259" key="13">
    <source>
        <dbReference type="Pfam" id="PF07850"/>
    </source>
</evidence>
<evidence type="ECO:0000256" key="1">
    <source>
        <dbReference type="ARBA" id="ARBA00004115"/>
    </source>
</evidence>
<keyword evidence="16" id="KW-1185">Reference proteome</keyword>
<evidence type="ECO:0000256" key="12">
    <source>
        <dbReference type="SAM" id="Phobius"/>
    </source>
</evidence>
<keyword evidence="9 12" id="KW-1133">Transmembrane helix</keyword>
<dbReference type="Pfam" id="PF07850">
    <property type="entry name" value="Renin_r"/>
    <property type="match status" value="1"/>
</dbReference>
<proteinExistence type="predicted"/>
<dbReference type="OMA" id="QYAVIFN"/>
<dbReference type="GO" id="GO:0005789">
    <property type="term" value="C:endoplasmic reticulum membrane"/>
    <property type="evidence" value="ECO:0007669"/>
    <property type="project" value="UniProtKB-SubCell"/>
</dbReference>
<organism evidence="15 16">
    <name type="scientific">Patiria miniata</name>
    <name type="common">Bat star</name>
    <name type="synonym">Asterina miniata</name>
    <dbReference type="NCBI Taxonomy" id="46514"/>
    <lineage>
        <taxon>Eukaryota</taxon>
        <taxon>Metazoa</taxon>
        <taxon>Echinodermata</taxon>
        <taxon>Eleutherozoa</taxon>
        <taxon>Asterozoa</taxon>
        <taxon>Asteroidea</taxon>
        <taxon>Valvatacea</taxon>
        <taxon>Valvatida</taxon>
        <taxon>Asterinidae</taxon>
        <taxon>Patiria</taxon>
    </lineage>
</organism>
<dbReference type="InterPro" id="IPR056780">
    <property type="entry name" value="Renin_r_C"/>
</dbReference>
<evidence type="ECO:0000313" key="16">
    <source>
        <dbReference type="Proteomes" id="UP000887568"/>
    </source>
</evidence>
<keyword evidence="11" id="KW-0675">Receptor</keyword>
<dbReference type="OrthoDB" id="7866065at2759"/>
<keyword evidence="7" id="KW-0732">Signal</keyword>
<evidence type="ECO:0000259" key="14">
    <source>
        <dbReference type="Pfam" id="PF25294"/>
    </source>
</evidence>
<evidence type="ECO:0000256" key="2">
    <source>
        <dbReference type="ARBA" id="ARBA00004251"/>
    </source>
</evidence>
<accession>A0A913ZE77</accession>
<name>A0A913ZE77_PATMI</name>
<dbReference type="AlphaFoldDB" id="A0A913ZE77"/>
<dbReference type="Pfam" id="PF25294">
    <property type="entry name" value="RENR_N"/>
    <property type="match status" value="1"/>
</dbReference>
<dbReference type="GO" id="GO:0030177">
    <property type="term" value="P:positive regulation of Wnt signaling pathway"/>
    <property type="evidence" value="ECO:0007669"/>
    <property type="project" value="TreeGrafter"/>
</dbReference>
<dbReference type="CTD" id="10159"/>
<dbReference type="Proteomes" id="UP000887568">
    <property type="component" value="Unplaced"/>
</dbReference>
<dbReference type="RefSeq" id="XP_038050092.1">
    <property type="nucleotide sequence ID" value="XM_038194164.1"/>
</dbReference>
<evidence type="ECO:0000256" key="7">
    <source>
        <dbReference type="ARBA" id="ARBA00022729"/>
    </source>
</evidence>
<feature type="transmembrane region" description="Helical" evidence="12">
    <location>
        <begin position="325"/>
        <end position="347"/>
    </location>
</feature>
<keyword evidence="6 12" id="KW-0812">Transmembrane</keyword>
<evidence type="ECO:0000256" key="5">
    <source>
        <dbReference type="ARBA" id="ARBA00022685"/>
    </source>
</evidence>
<dbReference type="GO" id="GO:0009897">
    <property type="term" value="C:external side of plasma membrane"/>
    <property type="evidence" value="ECO:0007669"/>
    <property type="project" value="TreeGrafter"/>
</dbReference>
<dbReference type="PANTHER" id="PTHR13351:SF1">
    <property type="entry name" value="RENIN RECEPTOR"/>
    <property type="match status" value="1"/>
</dbReference>
<dbReference type="GeneID" id="119723486"/>
<reference evidence="15" key="1">
    <citation type="submission" date="2022-11" db="UniProtKB">
        <authorList>
            <consortium name="EnsemblMetazoa"/>
        </authorList>
    </citation>
    <scope>IDENTIFICATION</scope>
</reference>
<dbReference type="PANTHER" id="PTHR13351">
    <property type="entry name" value="RENIN RECEPTOR"/>
    <property type="match status" value="1"/>
</dbReference>
<keyword evidence="8" id="KW-0256">Endoplasmic reticulum</keyword>
<dbReference type="GO" id="GO:0098588">
    <property type="term" value="C:bounding membrane of organelle"/>
    <property type="evidence" value="ECO:0007669"/>
    <property type="project" value="UniProtKB-ARBA"/>
</dbReference>